<proteinExistence type="inferred from homology"/>
<dbReference type="InterPro" id="IPR000891">
    <property type="entry name" value="PYR_CT"/>
</dbReference>
<evidence type="ECO:0000256" key="3">
    <source>
        <dbReference type="ARBA" id="ARBA00012974"/>
    </source>
</evidence>
<dbReference type="InterPro" id="IPR013477">
    <property type="entry name" value="NifV/FrbC"/>
</dbReference>
<evidence type="ECO:0000256" key="4">
    <source>
        <dbReference type="ARBA" id="ARBA00020735"/>
    </source>
</evidence>
<dbReference type="InterPro" id="IPR054691">
    <property type="entry name" value="LeuA/HCS_post-cat"/>
</dbReference>
<evidence type="ECO:0000256" key="6">
    <source>
        <dbReference type="ARBA" id="ARBA00048019"/>
    </source>
</evidence>
<feature type="domain" description="Pyruvate carboxyltransferase" evidence="9">
    <location>
        <begin position="3"/>
        <end position="258"/>
    </location>
</feature>
<dbReference type="Pfam" id="PF22617">
    <property type="entry name" value="HCS_D2"/>
    <property type="match status" value="1"/>
</dbReference>
<dbReference type="NCBIfam" id="TIGR02660">
    <property type="entry name" value="nifV_homocitr"/>
    <property type="match status" value="1"/>
</dbReference>
<evidence type="ECO:0000256" key="8">
    <source>
        <dbReference type="RuleBase" id="RU367143"/>
    </source>
</evidence>
<evidence type="ECO:0000256" key="1">
    <source>
        <dbReference type="ARBA" id="ARBA00003050"/>
    </source>
</evidence>
<dbReference type="PROSITE" id="PS50991">
    <property type="entry name" value="PYR_CT"/>
    <property type="match status" value="1"/>
</dbReference>
<organism evidence="10 11">
    <name type="scientific">Corallincola holothuriorum</name>
    <dbReference type="NCBI Taxonomy" id="2282215"/>
    <lineage>
        <taxon>Bacteria</taxon>
        <taxon>Pseudomonadati</taxon>
        <taxon>Pseudomonadota</taxon>
        <taxon>Gammaproteobacteria</taxon>
        <taxon>Alteromonadales</taxon>
        <taxon>Psychromonadaceae</taxon>
        <taxon>Corallincola</taxon>
    </lineage>
</organism>
<dbReference type="SUPFAM" id="SSF51569">
    <property type="entry name" value="Aldolase"/>
    <property type="match status" value="1"/>
</dbReference>
<dbReference type="InterPro" id="IPR013785">
    <property type="entry name" value="Aldolase_TIM"/>
</dbReference>
<evidence type="ECO:0000313" key="11">
    <source>
        <dbReference type="Proteomes" id="UP000252558"/>
    </source>
</evidence>
<dbReference type="GO" id="GO:0004410">
    <property type="term" value="F:homocitrate synthase activity"/>
    <property type="evidence" value="ECO:0007669"/>
    <property type="project" value="UniProtKB-UniRule"/>
</dbReference>
<dbReference type="PROSITE" id="PS00816">
    <property type="entry name" value="AIPM_HOMOCIT_SYNTH_2"/>
    <property type="match status" value="1"/>
</dbReference>
<dbReference type="Gene3D" id="1.10.238.260">
    <property type="match status" value="1"/>
</dbReference>
<dbReference type="RefSeq" id="WP_114336428.1">
    <property type="nucleotide sequence ID" value="NZ_QPID01000001.1"/>
</dbReference>
<name>A0A368NQZ1_9GAMM</name>
<evidence type="ECO:0000259" key="9">
    <source>
        <dbReference type="PROSITE" id="PS50991"/>
    </source>
</evidence>
<dbReference type="Pfam" id="PF00682">
    <property type="entry name" value="HMGL-like"/>
    <property type="match status" value="1"/>
</dbReference>
<dbReference type="InterPro" id="IPR002034">
    <property type="entry name" value="AIPM/Hcit_synth_CS"/>
</dbReference>
<evidence type="ECO:0000313" key="10">
    <source>
        <dbReference type="EMBL" id="RCU52520.1"/>
    </source>
</evidence>
<dbReference type="EC" id="2.3.3.14" evidence="3 8"/>
<dbReference type="GO" id="GO:0019752">
    <property type="term" value="P:carboxylic acid metabolic process"/>
    <property type="evidence" value="ECO:0007669"/>
    <property type="project" value="UniProtKB-UniRule"/>
</dbReference>
<dbReference type="CDD" id="cd07939">
    <property type="entry name" value="DRE_TIM_NifV"/>
    <property type="match status" value="1"/>
</dbReference>
<dbReference type="GO" id="GO:0009399">
    <property type="term" value="P:nitrogen fixation"/>
    <property type="evidence" value="ECO:0007669"/>
    <property type="project" value="UniProtKB-UniRule"/>
</dbReference>
<keyword evidence="10" id="KW-0012">Acyltransferase</keyword>
<dbReference type="Proteomes" id="UP000252558">
    <property type="component" value="Unassembled WGS sequence"/>
</dbReference>
<comment type="catalytic activity">
    <reaction evidence="6 8">
        <text>acetyl-CoA + 2-oxoglutarate + H2O = (2R)-homocitrate + CoA + H(+)</text>
        <dbReference type="Rhea" id="RHEA:12929"/>
        <dbReference type="ChEBI" id="CHEBI:15377"/>
        <dbReference type="ChEBI" id="CHEBI:15378"/>
        <dbReference type="ChEBI" id="CHEBI:16810"/>
        <dbReference type="ChEBI" id="CHEBI:57287"/>
        <dbReference type="ChEBI" id="CHEBI:57288"/>
        <dbReference type="ChEBI" id="CHEBI:58884"/>
        <dbReference type="EC" id="2.3.3.14"/>
    </reaction>
</comment>
<comment type="function">
    <text evidence="1 8">This protein is a Fe-Mo-cofactor biosynthetic component.</text>
</comment>
<dbReference type="EMBL" id="QPID01000001">
    <property type="protein sequence ID" value="RCU52520.1"/>
    <property type="molecule type" value="Genomic_DNA"/>
</dbReference>
<evidence type="ECO:0000256" key="7">
    <source>
        <dbReference type="RuleBase" id="RU003523"/>
    </source>
</evidence>
<dbReference type="PANTHER" id="PTHR42880">
    <property type="entry name" value="HOMOCITRATE SYNTHASE"/>
    <property type="match status" value="1"/>
</dbReference>
<accession>A0A368NQZ1</accession>
<comment type="caution">
    <text evidence="10">The sequence shown here is derived from an EMBL/GenBank/DDBJ whole genome shotgun (WGS) entry which is preliminary data.</text>
</comment>
<protein>
    <recommendedName>
        <fullName evidence="4 8">Homocitrate synthase</fullName>
        <ecNumber evidence="3 8">2.3.3.14</ecNumber>
    </recommendedName>
</protein>
<keyword evidence="5 7" id="KW-0808">Transferase</keyword>
<sequence length="390" mass="42232">MAVIINDTTLRDGEQTAGVAFSLAEKLQIAEALQAAGVPELEIGVPAMGEMERDAIRELAAVLTQSRSMAWCRMTTSDIDACRGLGLDWVDLSIPVSEQHLKHKLNISKATMLGRIEPHVKQALDMGLQVCIGMEDASRADPALLLQVAEQAELAGAQRLRFADTLGILDPFTTHELITALVDYTSLQIEIHAHNDLGLATANTLAAIAAGAHSANTTVTGLGERAGNAPLEEVAMALEVIRGGRYRGQSGIQIAKLPEICQQVATASGRRICQQKCIVGKGVFTHESGIHVDGLLKDPNNYQGFDPQLLGRQHSLVLGKHSGSRAIQSICHSLGVSLSDSECESFKLLLTQWVEQYKRSPKSDELLQLLQQQLAEPRFEAQRLYPLLQA</sequence>
<comment type="similarity">
    <text evidence="2 7">Belongs to the alpha-IPM synthase/homocitrate synthase family.</text>
</comment>
<keyword evidence="8" id="KW-0535">Nitrogen fixation</keyword>
<keyword evidence="11" id="KW-1185">Reference proteome</keyword>
<dbReference type="PROSITE" id="PS00815">
    <property type="entry name" value="AIPM_HOMOCIT_SYNTH_1"/>
    <property type="match status" value="1"/>
</dbReference>
<dbReference type="PANTHER" id="PTHR42880:SF1">
    <property type="entry name" value="ISOPROPYLMALATE_HOMOCITRATE_CITRAMALATE SYNTHASE FAMILY PROTEIN"/>
    <property type="match status" value="1"/>
</dbReference>
<evidence type="ECO:0000256" key="2">
    <source>
        <dbReference type="ARBA" id="ARBA00006154"/>
    </source>
</evidence>
<gene>
    <name evidence="10" type="primary">nifV</name>
    <name evidence="10" type="ORF">DU002_00695</name>
</gene>
<dbReference type="AlphaFoldDB" id="A0A368NQZ1"/>
<dbReference type="OrthoDB" id="9803573at2"/>
<reference evidence="10 11" key="1">
    <citation type="submission" date="2018-07" db="EMBL/GenBank/DDBJ databases">
        <title>Corallincola holothuriorum sp. nov., a new facultative anaerobe isolated from sea cucumber Apostichopus japonicus.</title>
        <authorList>
            <person name="Xia H."/>
        </authorList>
    </citation>
    <scope>NUCLEOTIDE SEQUENCE [LARGE SCALE GENOMIC DNA]</scope>
    <source>
        <strain evidence="10 11">C4</strain>
    </source>
</reference>
<evidence type="ECO:0000256" key="5">
    <source>
        <dbReference type="ARBA" id="ARBA00022679"/>
    </source>
</evidence>
<dbReference type="Gene3D" id="3.20.20.70">
    <property type="entry name" value="Aldolase class I"/>
    <property type="match status" value="1"/>
</dbReference>